<feature type="non-terminal residue" evidence="1">
    <location>
        <position position="1"/>
    </location>
</feature>
<organism evidence="1 2">
    <name type="scientific">Diploptera punctata</name>
    <name type="common">Pacific beetle cockroach</name>
    <dbReference type="NCBI Taxonomy" id="6984"/>
    <lineage>
        <taxon>Eukaryota</taxon>
        <taxon>Metazoa</taxon>
        <taxon>Ecdysozoa</taxon>
        <taxon>Arthropoda</taxon>
        <taxon>Hexapoda</taxon>
        <taxon>Insecta</taxon>
        <taxon>Pterygota</taxon>
        <taxon>Neoptera</taxon>
        <taxon>Polyneoptera</taxon>
        <taxon>Dictyoptera</taxon>
        <taxon>Blattodea</taxon>
        <taxon>Blaberoidea</taxon>
        <taxon>Blaberidae</taxon>
        <taxon>Diplopterinae</taxon>
        <taxon>Diploptera</taxon>
    </lineage>
</organism>
<proteinExistence type="predicted"/>
<sequence length="283" mass="33223">SLIHSMMMLFITQRLFFMVVKKFWNTVPEKQFENLVSKIKFIKDMVSFIWLSCNFYTVPIDYDMRFARIPSTVLTYDILYSHATGFLCRYLKDLIKWYNFLRNQQLKLTQKRVNNYMTHLRGYRRFFQSLGTLQSQDQANIFICLITRTTEIKKPASLINIIVGNLSSWVIAGYRVNCLTWELTRHCLTFVLFNLLVRFLIYVIGEQTYPSRISHFYFDFVQWDRSSAGPLRSEPHAHNRQVTAFTGIVFGDVGSVFAFRVITFNISSNPGPPRSGPAELRTH</sequence>
<accession>A0AAD7ZJK6</accession>
<dbReference type="EMBL" id="JASPKZ010007837">
    <property type="protein sequence ID" value="KAJ9581884.1"/>
    <property type="molecule type" value="Genomic_DNA"/>
</dbReference>
<name>A0AAD7ZJK6_DIPPU</name>
<comment type="caution">
    <text evidence="1">The sequence shown here is derived from an EMBL/GenBank/DDBJ whole genome shotgun (WGS) entry which is preliminary data.</text>
</comment>
<protein>
    <submittedName>
        <fullName evidence="1">Uncharacterized protein</fullName>
    </submittedName>
</protein>
<reference evidence="1" key="2">
    <citation type="submission" date="2023-05" db="EMBL/GenBank/DDBJ databases">
        <authorList>
            <person name="Fouks B."/>
        </authorList>
    </citation>
    <scope>NUCLEOTIDE SEQUENCE</scope>
    <source>
        <strain evidence="1">Stay&amp;Tobe</strain>
        <tissue evidence="1">Testes</tissue>
    </source>
</reference>
<dbReference type="AlphaFoldDB" id="A0AAD7ZJK6"/>
<evidence type="ECO:0000313" key="1">
    <source>
        <dbReference type="EMBL" id="KAJ9581884.1"/>
    </source>
</evidence>
<gene>
    <name evidence="1" type="ORF">L9F63_003777</name>
</gene>
<reference evidence="1" key="1">
    <citation type="journal article" date="2023" name="IScience">
        <title>Live-bearing cockroach genome reveals convergent evolutionary mechanisms linked to viviparity in insects and beyond.</title>
        <authorList>
            <person name="Fouks B."/>
            <person name="Harrison M.C."/>
            <person name="Mikhailova A.A."/>
            <person name="Marchal E."/>
            <person name="English S."/>
            <person name="Carruthers M."/>
            <person name="Jennings E.C."/>
            <person name="Chiamaka E.L."/>
            <person name="Frigard R.A."/>
            <person name="Pippel M."/>
            <person name="Attardo G.M."/>
            <person name="Benoit J.B."/>
            <person name="Bornberg-Bauer E."/>
            <person name="Tobe S.S."/>
        </authorList>
    </citation>
    <scope>NUCLEOTIDE SEQUENCE</scope>
    <source>
        <strain evidence="1">Stay&amp;Tobe</strain>
    </source>
</reference>
<evidence type="ECO:0000313" key="2">
    <source>
        <dbReference type="Proteomes" id="UP001233999"/>
    </source>
</evidence>
<feature type="non-terminal residue" evidence="1">
    <location>
        <position position="283"/>
    </location>
</feature>
<keyword evidence="2" id="KW-1185">Reference proteome</keyword>
<dbReference type="Proteomes" id="UP001233999">
    <property type="component" value="Unassembled WGS sequence"/>
</dbReference>